<evidence type="ECO:0000256" key="2">
    <source>
        <dbReference type="SAM" id="Phobius"/>
    </source>
</evidence>
<dbReference type="Proteomes" id="UP001164965">
    <property type="component" value="Chromosome"/>
</dbReference>
<feature type="transmembrane region" description="Helical" evidence="2">
    <location>
        <begin position="224"/>
        <end position="246"/>
    </location>
</feature>
<feature type="transmembrane region" description="Helical" evidence="2">
    <location>
        <begin position="589"/>
        <end position="611"/>
    </location>
</feature>
<feature type="transmembrane region" description="Helical" evidence="2">
    <location>
        <begin position="490"/>
        <end position="515"/>
    </location>
</feature>
<reference evidence="3" key="1">
    <citation type="submission" date="2022-10" db="EMBL/GenBank/DDBJ databases">
        <title>Rhodococcus sp.75.</title>
        <authorList>
            <person name="Sun M."/>
        </authorList>
    </citation>
    <scope>NUCLEOTIDE SEQUENCE</scope>
    <source>
        <strain evidence="3">75</strain>
    </source>
</reference>
<keyword evidence="4" id="KW-1185">Reference proteome</keyword>
<feature type="transmembrane region" description="Helical" evidence="2">
    <location>
        <begin position="20"/>
        <end position="41"/>
    </location>
</feature>
<sequence length="639" mass="60806">MVAAVQDGTGTEGGRVDLAAAVRGTALAVGVAALGAVLAALAPLLDVATAADGSQRGGQPVAATVAALALVAVPLLALWLSRAGRLAGAVGVLSGAGAVAVGLALLDVQLFVRALDANRLELVRPVTAAELGAGPGAVAVLAGHVLLVVAALVGVVALRRSGALDDPDVLGDAAGEGPVVRRSAPLACTLAVLAGVLLAVGLALSPLRSSDPVVLVPAVVQSPAAVLAGTAVVAVVVLVSLALALVSTSVATASGVLAGVALATSALAAPRLLVGALDDRFQVGVGALLATVGSVALAAAASGLVVTARRRAERAPTGAPPAGPGLPGAPVLHRVVALSGLLAGAVAVLAALAPLLSTSGGLVAPEVDSVRVLLVAGVVLAAVAVGMLAGFGPVLRPVAGVAWVGVVVAGGAVLQAVLVATDVAGAGPVTGAATASRGVDLPGVGWGAGAVATVVALGLAVVGAAAAGLAGAAERDEVDTSEDVDPPRPVVVAAGTAALFGVLGLVLPLFTAAGFTAPGITAGDPLAGGWGWDTWSLLVAAGVLVGALAVAVRARRERGLAVLGGAGLVLLVHLSSWPLTSGRVPGASAGPGVLLSLVGVLALGVTAVLLVRSVPPTPAAPAESRSTRGSGSGRGPRRR</sequence>
<feature type="transmembrane region" description="Helical" evidence="2">
    <location>
        <begin position="559"/>
        <end position="577"/>
    </location>
</feature>
<feature type="transmembrane region" description="Helical" evidence="2">
    <location>
        <begin position="398"/>
        <end position="420"/>
    </location>
</feature>
<accession>A0ABY6P193</accession>
<feature type="transmembrane region" description="Helical" evidence="2">
    <location>
        <begin position="253"/>
        <end position="273"/>
    </location>
</feature>
<protein>
    <recommendedName>
        <fullName evidence="5">ABC-2 type transport system permease protein</fullName>
    </recommendedName>
</protein>
<gene>
    <name evidence="3" type="ORF">RHODO2019_02645</name>
</gene>
<evidence type="ECO:0000313" key="4">
    <source>
        <dbReference type="Proteomes" id="UP001164965"/>
    </source>
</evidence>
<feature type="transmembrane region" description="Helical" evidence="2">
    <location>
        <begin position="285"/>
        <end position="306"/>
    </location>
</feature>
<feature type="compositionally biased region" description="Gly residues" evidence="1">
    <location>
        <begin position="630"/>
        <end position="639"/>
    </location>
</feature>
<evidence type="ECO:0008006" key="5">
    <source>
        <dbReference type="Google" id="ProtNLM"/>
    </source>
</evidence>
<keyword evidence="2" id="KW-0812">Transmembrane</keyword>
<feature type="region of interest" description="Disordered" evidence="1">
    <location>
        <begin position="617"/>
        <end position="639"/>
    </location>
</feature>
<feature type="transmembrane region" description="Helical" evidence="2">
    <location>
        <begin position="369"/>
        <end position="391"/>
    </location>
</feature>
<feature type="transmembrane region" description="Helical" evidence="2">
    <location>
        <begin position="132"/>
        <end position="158"/>
    </location>
</feature>
<feature type="transmembrane region" description="Helical" evidence="2">
    <location>
        <begin position="61"/>
        <end position="80"/>
    </location>
</feature>
<feature type="transmembrane region" description="Helical" evidence="2">
    <location>
        <begin position="535"/>
        <end position="552"/>
    </location>
</feature>
<evidence type="ECO:0000256" key="1">
    <source>
        <dbReference type="SAM" id="MobiDB-lite"/>
    </source>
</evidence>
<organism evidence="3 4">
    <name type="scientific">Rhodococcus antarcticus</name>
    <dbReference type="NCBI Taxonomy" id="2987751"/>
    <lineage>
        <taxon>Bacteria</taxon>
        <taxon>Bacillati</taxon>
        <taxon>Actinomycetota</taxon>
        <taxon>Actinomycetes</taxon>
        <taxon>Mycobacteriales</taxon>
        <taxon>Nocardiaceae</taxon>
        <taxon>Rhodococcus</taxon>
    </lineage>
</organism>
<dbReference type="EMBL" id="CP110615">
    <property type="protein sequence ID" value="UZJ25396.1"/>
    <property type="molecule type" value="Genomic_DNA"/>
</dbReference>
<name>A0ABY6P193_9NOCA</name>
<feature type="transmembrane region" description="Helical" evidence="2">
    <location>
        <begin position="446"/>
        <end position="469"/>
    </location>
</feature>
<evidence type="ECO:0000313" key="3">
    <source>
        <dbReference type="EMBL" id="UZJ25396.1"/>
    </source>
</evidence>
<dbReference type="RefSeq" id="WP_265383501.1">
    <property type="nucleotide sequence ID" value="NZ_CP110615.1"/>
</dbReference>
<feature type="transmembrane region" description="Helical" evidence="2">
    <location>
        <begin position="184"/>
        <end position="204"/>
    </location>
</feature>
<keyword evidence="2" id="KW-0472">Membrane</keyword>
<keyword evidence="2" id="KW-1133">Transmembrane helix</keyword>
<feature type="transmembrane region" description="Helical" evidence="2">
    <location>
        <begin position="87"/>
        <end position="112"/>
    </location>
</feature>
<proteinExistence type="predicted"/>
<feature type="transmembrane region" description="Helical" evidence="2">
    <location>
        <begin position="335"/>
        <end position="357"/>
    </location>
</feature>